<feature type="domain" description="Zn(2)-C6 fungal-type" evidence="3">
    <location>
        <begin position="129"/>
        <end position="162"/>
    </location>
</feature>
<feature type="region of interest" description="Disordered" evidence="2">
    <location>
        <begin position="412"/>
        <end position="438"/>
    </location>
</feature>
<feature type="region of interest" description="Disordered" evidence="2">
    <location>
        <begin position="47"/>
        <end position="120"/>
    </location>
</feature>
<dbReference type="InterPro" id="IPR036864">
    <property type="entry name" value="Zn2-C6_fun-type_DNA-bd_sf"/>
</dbReference>
<dbReference type="PANTHER" id="PTHR31668">
    <property type="entry name" value="GLUCOSE TRANSPORT TRANSCRIPTION REGULATOR RGT1-RELATED-RELATED"/>
    <property type="match status" value="1"/>
</dbReference>
<comment type="caution">
    <text evidence="4">The sequence shown here is derived from an EMBL/GenBank/DDBJ whole genome shotgun (WGS) entry which is preliminary data.</text>
</comment>
<evidence type="ECO:0000259" key="3">
    <source>
        <dbReference type="PROSITE" id="PS50048"/>
    </source>
</evidence>
<dbReference type="InterPro" id="IPR050797">
    <property type="entry name" value="Carb_Metab_Trans_Reg"/>
</dbReference>
<evidence type="ECO:0000313" key="5">
    <source>
        <dbReference type="Proteomes" id="UP000557566"/>
    </source>
</evidence>
<dbReference type="Proteomes" id="UP000557566">
    <property type="component" value="Unassembled WGS sequence"/>
</dbReference>
<dbReference type="CDD" id="cd00067">
    <property type="entry name" value="GAL4"/>
    <property type="match status" value="1"/>
</dbReference>
<sequence length="438" mass="46841">MAVVKAPYAHSKPELWETGCNDFLSDPYAFNMSYQYMAPPTSQLGMDLSQPGYSSGFKMPSQDPSALAGDCKEPQGSYEEQKPGVSLRRSFSTPNAAQMQQSTQEAQSQAGATSEKKRNKLGYHRTSIACSHCRRRKIRCIASPEVQNRCVNCIRLKKECSFYPVDQQPGGESRSRAPARQAAGSSSVASTNSSPAVATGSPGEMASHHGHASVSGIPQSSKAQAAGGDELYPPEVKVPSNGMAAGQYSFADQPPTTWMADVNSTSISKPENLNMSWPSYAAESPIGTQFSPYTQSSAASATWASGNSEAGSHDEMACGSHQQLQYLAVGQGQPFDRRQSVLSDLYTQPFGAPVASMTSGSVAGIESSGPMVTATLPSNAESWQQPVHSQSQNPYAKPAAMFDGWQYDKAGEGQQMWLEEQRPPSTTAQVSSEAYYSA</sequence>
<feature type="region of interest" description="Disordered" evidence="2">
    <location>
        <begin position="166"/>
        <end position="239"/>
    </location>
</feature>
<protein>
    <recommendedName>
        <fullName evidence="3">Zn(2)-C6 fungal-type domain-containing protein</fullName>
    </recommendedName>
</protein>
<feature type="compositionally biased region" description="Low complexity" evidence="2">
    <location>
        <begin position="96"/>
        <end position="113"/>
    </location>
</feature>
<proteinExistence type="predicted"/>
<gene>
    <name evidence="4" type="ORF">G6O67_001632</name>
</gene>
<dbReference type="AlphaFoldDB" id="A0A8H4PXT4"/>
<dbReference type="Pfam" id="PF00172">
    <property type="entry name" value="Zn_clus"/>
    <property type="match status" value="1"/>
</dbReference>
<feature type="compositionally biased region" description="Polar residues" evidence="2">
    <location>
        <begin position="423"/>
        <end position="438"/>
    </location>
</feature>
<dbReference type="InterPro" id="IPR001138">
    <property type="entry name" value="Zn2Cys6_DnaBD"/>
</dbReference>
<evidence type="ECO:0000256" key="2">
    <source>
        <dbReference type="SAM" id="MobiDB-lite"/>
    </source>
</evidence>
<dbReference type="EMBL" id="JAAVMX010000002">
    <property type="protein sequence ID" value="KAF4512499.1"/>
    <property type="molecule type" value="Genomic_DNA"/>
</dbReference>
<keyword evidence="5" id="KW-1185">Reference proteome</keyword>
<reference evidence="4 5" key="1">
    <citation type="journal article" date="2020" name="Genome Biol. Evol.">
        <title>A new high-quality draft genome assembly of the Chinese cordyceps Ophiocordyceps sinensis.</title>
        <authorList>
            <person name="Shu R."/>
            <person name="Zhang J."/>
            <person name="Meng Q."/>
            <person name="Zhang H."/>
            <person name="Zhou G."/>
            <person name="Li M."/>
            <person name="Wu P."/>
            <person name="Zhao Y."/>
            <person name="Chen C."/>
            <person name="Qin Q."/>
        </authorList>
    </citation>
    <scope>NUCLEOTIDE SEQUENCE [LARGE SCALE GENOMIC DNA]</scope>
    <source>
        <strain evidence="4 5">IOZ07</strain>
    </source>
</reference>
<dbReference type="Gene3D" id="4.10.240.10">
    <property type="entry name" value="Zn(2)-C6 fungal-type DNA-binding domain"/>
    <property type="match status" value="1"/>
</dbReference>
<dbReference type="OrthoDB" id="4150019at2759"/>
<dbReference type="SUPFAM" id="SSF57701">
    <property type="entry name" value="Zn2/Cys6 DNA-binding domain"/>
    <property type="match status" value="1"/>
</dbReference>
<evidence type="ECO:0000313" key="4">
    <source>
        <dbReference type="EMBL" id="KAF4512499.1"/>
    </source>
</evidence>
<name>A0A8H4PXT4_9HYPO</name>
<dbReference type="SMART" id="SM00066">
    <property type="entry name" value="GAL4"/>
    <property type="match status" value="1"/>
</dbReference>
<keyword evidence="1" id="KW-0539">Nucleus</keyword>
<dbReference type="PROSITE" id="PS50048">
    <property type="entry name" value="ZN2_CY6_FUNGAL_2"/>
    <property type="match status" value="1"/>
</dbReference>
<feature type="compositionally biased region" description="Low complexity" evidence="2">
    <location>
        <begin position="182"/>
        <end position="199"/>
    </location>
</feature>
<dbReference type="PROSITE" id="PS00463">
    <property type="entry name" value="ZN2_CY6_FUNGAL_1"/>
    <property type="match status" value="1"/>
</dbReference>
<accession>A0A8H4PXT4</accession>
<dbReference type="GO" id="GO:0008270">
    <property type="term" value="F:zinc ion binding"/>
    <property type="evidence" value="ECO:0007669"/>
    <property type="project" value="InterPro"/>
</dbReference>
<dbReference type="GO" id="GO:0000981">
    <property type="term" value="F:DNA-binding transcription factor activity, RNA polymerase II-specific"/>
    <property type="evidence" value="ECO:0007669"/>
    <property type="project" value="InterPro"/>
</dbReference>
<evidence type="ECO:0000256" key="1">
    <source>
        <dbReference type="ARBA" id="ARBA00023242"/>
    </source>
</evidence>
<organism evidence="4 5">
    <name type="scientific">Ophiocordyceps sinensis</name>
    <dbReference type="NCBI Taxonomy" id="72228"/>
    <lineage>
        <taxon>Eukaryota</taxon>
        <taxon>Fungi</taxon>
        <taxon>Dikarya</taxon>
        <taxon>Ascomycota</taxon>
        <taxon>Pezizomycotina</taxon>
        <taxon>Sordariomycetes</taxon>
        <taxon>Hypocreomycetidae</taxon>
        <taxon>Hypocreales</taxon>
        <taxon>Ophiocordycipitaceae</taxon>
        <taxon>Ophiocordyceps</taxon>
    </lineage>
</organism>